<accession>A0A1M8A6Z2</accession>
<dbReference type="GO" id="GO:0000070">
    <property type="term" value="P:mitotic sister chromatid segregation"/>
    <property type="evidence" value="ECO:0007669"/>
    <property type="project" value="TreeGrafter"/>
</dbReference>
<sequence length="558" mass="60515">MLTPVADRGDALALLRDHPRDALTPEAAAVLRRSYGLLFACLHEAPLRLPLCALLCQLTEARHVRAFRIRTLLQLYKATHDRALYTLLDAYALFQPALLLPVDEPVPMDGGADARGMPLDTWAHALPTLTLPDTVPGLASAQVRSRVPRLLRHALALLPALEPSNSHSVGTRLAASAGRLLAAHHAHRRDKGAAPPADVPPFDPGAWALLDALYLHVAALQAVPRPLMPLLVHVVQSMGQDVLTHLAQPGGLAVWERRWRPTMRRLVRFCAWLPPRPWDELFAPFFRPLCHMAAMDGVSDLFSASVLHGMVRLLEHWADLGAPATPALMACAIECQEALVLDGDPTLPVYAAMLELQGALAHAHCAAATHLFPFPFVQLAAPPMLAGSVATLDRACEHVLYMRTHVLSVPDSALNARAVDEMALALADMIWSGRAFAQFLQRGITIDDVLVCDRSAVAVWKQACDEQRIVPFVLVASLSHGALLAPLFEQFCHESLLPGMDIRAPITPSALRGARGAGGLPEHLQYSDIRRQFLAWLAKAGAPHIGALLQALVPSLQG</sequence>
<gene>
    <name evidence="1" type="ORF">MSYG_2588</name>
</gene>
<dbReference type="STRING" id="1230383.A0A1M8A6Z2"/>
<organism evidence="1 2">
    <name type="scientific">Malassezia sympodialis (strain ATCC 42132)</name>
    <name type="common">Atopic eczema-associated yeast</name>
    <dbReference type="NCBI Taxonomy" id="1230383"/>
    <lineage>
        <taxon>Eukaryota</taxon>
        <taxon>Fungi</taxon>
        <taxon>Dikarya</taxon>
        <taxon>Basidiomycota</taxon>
        <taxon>Ustilaginomycotina</taxon>
        <taxon>Malasseziomycetes</taxon>
        <taxon>Malasseziales</taxon>
        <taxon>Malasseziaceae</taxon>
        <taxon>Malassezia</taxon>
    </lineage>
</organism>
<name>A0A1M8A6Z2_MALS4</name>
<dbReference type="GO" id="GO:0000939">
    <property type="term" value="C:inner kinetochore"/>
    <property type="evidence" value="ECO:0007669"/>
    <property type="project" value="TreeGrafter"/>
</dbReference>
<protein>
    <submittedName>
        <fullName evidence="1">Uncharacterized protein</fullName>
    </submittedName>
</protein>
<reference evidence="2" key="1">
    <citation type="journal article" date="2017" name="Nucleic Acids Res.">
        <title>Proteogenomics produces comprehensive and highly accurate protein-coding gene annotation in a complete genome assembly of Malassezia sympodialis.</title>
        <authorList>
            <person name="Zhu Y."/>
            <person name="Engstroem P.G."/>
            <person name="Tellgren-Roth C."/>
            <person name="Baudo C.D."/>
            <person name="Kennell J.C."/>
            <person name="Sun S."/>
            <person name="Billmyre R.B."/>
            <person name="Schroeder M.S."/>
            <person name="Andersson A."/>
            <person name="Holm T."/>
            <person name="Sigurgeirsson B."/>
            <person name="Wu G."/>
            <person name="Sankaranarayanan S.R."/>
            <person name="Siddharthan R."/>
            <person name="Sanyal K."/>
            <person name="Lundeberg J."/>
            <person name="Nystedt B."/>
            <person name="Boekhout T."/>
            <person name="Dawson T.L. Jr."/>
            <person name="Heitman J."/>
            <person name="Scheynius A."/>
            <person name="Lehtioe J."/>
        </authorList>
    </citation>
    <scope>NUCLEOTIDE SEQUENCE [LARGE SCALE GENOMIC DNA]</scope>
    <source>
        <strain evidence="2">ATCC 42132</strain>
    </source>
</reference>
<dbReference type="Proteomes" id="UP000186303">
    <property type="component" value="Chromosome 4"/>
</dbReference>
<proteinExistence type="predicted"/>
<dbReference type="VEuPathDB" id="FungiDB:MSYG_2588"/>
<dbReference type="AlphaFoldDB" id="A0A1M8A6Z2"/>
<dbReference type="PANTHER" id="PTHR48208:SF2">
    <property type="entry name" value="CENTROMERE PROTEIN I"/>
    <property type="match status" value="1"/>
</dbReference>
<dbReference type="GO" id="GO:0034080">
    <property type="term" value="P:CENP-A containing chromatin assembly"/>
    <property type="evidence" value="ECO:0007669"/>
    <property type="project" value="TreeGrafter"/>
</dbReference>
<dbReference type="OMA" id="LCHMAAM"/>
<keyword evidence="2" id="KW-1185">Reference proteome</keyword>
<dbReference type="OrthoDB" id="378564at2759"/>
<dbReference type="EMBL" id="LT671824">
    <property type="protein sequence ID" value="SHO78246.1"/>
    <property type="molecule type" value="Genomic_DNA"/>
</dbReference>
<evidence type="ECO:0000313" key="2">
    <source>
        <dbReference type="Proteomes" id="UP000186303"/>
    </source>
</evidence>
<evidence type="ECO:0000313" key="1">
    <source>
        <dbReference type="EMBL" id="SHO78246.1"/>
    </source>
</evidence>
<dbReference type="PANTHER" id="PTHR48208">
    <property type="entry name" value="CENTROMERE PROTEIN I"/>
    <property type="match status" value="1"/>
</dbReference>